<feature type="signal peptide" evidence="1">
    <location>
        <begin position="1"/>
        <end position="28"/>
    </location>
</feature>
<keyword evidence="3" id="KW-1185">Reference proteome</keyword>
<keyword evidence="1" id="KW-0732">Signal</keyword>
<organism evidence="2 3">
    <name type="scientific">Clavelina lepadiformis</name>
    <name type="common">Light-bulb sea squirt</name>
    <name type="synonym">Ascidia lepadiformis</name>
    <dbReference type="NCBI Taxonomy" id="159417"/>
    <lineage>
        <taxon>Eukaryota</taxon>
        <taxon>Metazoa</taxon>
        <taxon>Chordata</taxon>
        <taxon>Tunicata</taxon>
        <taxon>Ascidiacea</taxon>
        <taxon>Aplousobranchia</taxon>
        <taxon>Clavelinidae</taxon>
        <taxon>Clavelina</taxon>
    </lineage>
</organism>
<dbReference type="Proteomes" id="UP001642483">
    <property type="component" value="Unassembled WGS sequence"/>
</dbReference>
<comment type="caution">
    <text evidence="2">The sequence shown here is derived from an EMBL/GenBank/DDBJ whole genome shotgun (WGS) entry which is preliminary data.</text>
</comment>
<name>A0ABP0FVG7_CLALP</name>
<evidence type="ECO:0000256" key="1">
    <source>
        <dbReference type="SAM" id="SignalP"/>
    </source>
</evidence>
<feature type="chain" id="PRO_5046730347" description="Secreted protein" evidence="1">
    <location>
        <begin position="29"/>
        <end position="67"/>
    </location>
</feature>
<sequence length="67" mass="7830">MYRTKPASRQEHTLIVFLLFCATLRKHCSPLDAVSWRHVMTDTCRQDGWMDGWMSPRMDGCDTHSKS</sequence>
<gene>
    <name evidence="2" type="ORF">CVLEPA_LOCUS14643</name>
</gene>
<accession>A0ABP0FVG7</accession>
<evidence type="ECO:0000313" key="2">
    <source>
        <dbReference type="EMBL" id="CAK8683582.1"/>
    </source>
</evidence>
<dbReference type="EMBL" id="CAWYQH010000097">
    <property type="protein sequence ID" value="CAK8683582.1"/>
    <property type="molecule type" value="Genomic_DNA"/>
</dbReference>
<proteinExistence type="predicted"/>
<evidence type="ECO:0008006" key="4">
    <source>
        <dbReference type="Google" id="ProtNLM"/>
    </source>
</evidence>
<evidence type="ECO:0000313" key="3">
    <source>
        <dbReference type="Proteomes" id="UP001642483"/>
    </source>
</evidence>
<reference evidence="2 3" key="1">
    <citation type="submission" date="2024-02" db="EMBL/GenBank/DDBJ databases">
        <authorList>
            <person name="Daric V."/>
            <person name="Darras S."/>
        </authorList>
    </citation>
    <scope>NUCLEOTIDE SEQUENCE [LARGE SCALE GENOMIC DNA]</scope>
</reference>
<protein>
    <recommendedName>
        <fullName evidence="4">Secreted protein</fullName>
    </recommendedName>
</protein>